<proteinExistence type="inferred from homology"/>
<dbReference type="Gene3D" id="1.10.540.10">
    <property type="entry name" value="Acyl-CoA dehydrogenase/oxidase, N-terminal domain"/>
    <property type="match status" value="1"/>
</dbReference>
<keyword evidence="4 5" id="KW-0274">FAD</keyword>
<dbReference type="SUPFAM" id="SSF47203">
    <property type="entry name" value="Acyl-CoA dehydrogenase C-terminal domain-like"/>
    <property type="match status" value="1"/>
</dbReference>
<comment type="cofactor">
    <cofactor evidence="1 5">
        <name>FAD</name>
        <dbReference type="ChEBI" id="CHEBI:57692"/>
    </cofactor>
</comment>
<evidence type="ECO:0000259" key="7">
    <source>
        <dbReference type="Pfam" id="PF02770"/>
    </source>
</evidence>
<dbReference type="Pfam" id="PF00441">
    <property type="entry name" value="Acyl-CoA_dh_1"/>
    <property type="match status" value="1"/>
</dbReference>
<feature type="domain" description="Acyl-CoA dehydrogenase/oxidase C-terminal" evidence="6">
    <location>
        <begin position="220"/>
        <end position="368"/>
    </location>
</feature>
<dbReference type="InterPro" id="IPR009075">
    <property type="entry name" value="AcylCo_DH/oxidase_C"/>
</dbReference>
<keyword evidence="5" id="KW-0560">Oxidoreductase</keyword>
<dbReference type="EMBL" id="LQMT02000020">
    <property type="protein sequence ID" value="ONF67866.1"/>
    <property type="molecule type" value="Genomic_DNA"/>
</dbReference>
<dbReference type="GO" id="GO:0003995">
    <property type="term" value="F:acyl-CoA dehydrogenase activity"/>
    <property type="evidence" value="ECO:0007669"/>
    <property type="project" value="TreeGrafter"/>
</dbReference>
<dbReference type="SUPFAM" id="SSF56645">
    <property type="entry name" value="Acyl-CoA dehydrogenase NM domain-like"/>
    <property type="match status" value="1"/>
</dbReference>
<keyword evidence="3 5" id="KW-0285">Flavoprotein</keyword>
<dbReference type="Proteomes" id="UP000076660">
    <property type="component" value="Unassembled WGS sequence"/>
</dbReference>
<dbReference type="OrthoDB" id="5241155at2"/>
<evidence type="ECO:0000259" key="6">
    <source>
        <dbReference type="Pfam" id="PF00441"/>
    </source>
</evidence>
<dbReference type="InterPro" id="IPR046373">
    <property type="entry name" value="Acyl-CoA_Oxase/DH_mid-dom_sf"/>
</dbReference>
<dbReference type="CDD" id="cd00567">
    <property type="entry name" value="ACAD"/>
    <property type="match status" value="1"/>
</dbReference>
<evidence type="ECO:0000313" key="9">
    <source>
        <dbReference type="EMBL" id="ONF67866.1"/>
    </source>
</evidence>
<dbReference type="PANTHER" id="PTHR43884">
    <property type="entry name" value="ACYL-COA DEHYDROGENASE"/>
    <property type="match status" value="1"/>
</dbReference>
<comment type="similarity">
    <text evidence="2 5">Belongs to the acyl-CoA dehydrogenase family.</text>
</comment>
<dbReference type="InterPro" id="IPR037069">
    <property type="entry name" value="AcylCoA_DH/ox_N_sf"/>
</dbReference>
<evidence type="ECO:0000256" key="1">
    <source>
        <dbReference type="ARBA" id="ARBA00001974"/>
    </source>
</evidence>
<dbReference type="Gene3D" id="1.20.140.10">
    <property type="entry name" value="Butyryl-CoA Dehydrogenase, subunit A, domain 3"/>
    <property type="match status" value="1"/>
</dbReference>
<dbReference type="AlphaFoldDB" id="A0A1W2LSL6"/>
<evidence type="ECO:0000259" key="8">
    <source>
        <dbReference type="Pfam" id="PF02771"/>
    </source>
</evidence>
<sequence>MSETAPHETDLVTGVRHWARENNLLDTAAWRSGAECGLLSSPLPVTSGGTGAGFEMTCLALEAIADESGVGGLPFAFSAHLWAFQSPLAEFGTESQHATYLMGSLRGEVVGAFAATEPDAGSDLLSLRTKAEPDGSEHWRLTGRKTFVTNGPTADVFLVLARTGEGSALGALTAFLVPRATAGLVIGEEIPKAALAGARFNGLRLDDCVVSDRARLGEVGSGFAVLMHAMRYERAFILAPVLGLMARAQRRAVEYVNSRVQFGQAIGAYDAIRERLVRMYLNLTCAREILLGSARLADEGRLDHGRASLTKLSVSNEFTSFSRELPDLYGGYALLPETGAIQLMADALASRYYSGTSEMQIKVIAEGLGL</sequence>
<reference evidence="9 10" key="1">
    <citation type="submission" date="2016-12" db="EMBL/GenBank/DDBJ databases">
        <title>Amycolatopsis keratiniphila subsp. keratiniphila genome sequencing and assembly.</title>
        <authorList>
            <person name="Mayilraj S."/>
            <person name="Kaur N."/>
        </authorList>
    </citation>
    <scope>NUCLEOTIDE SEQUENCE [LARGE SCALE GENOMIC DNA]</scope>
    <source>
        <strain evidence="9 10">DSM 44409</strain>
    </source>
</reference>
<feature type="domain" description="Acyl-CoA dehydrogenase/oxidase N-terminal" evidence="8">
    <location>
        <begin position="12"/>
        <end position="108"/>
    </location>
</feature>
<dbReference type="Pfam" id="PF02771">
    <property type="entry name" value="Acyl-CoA_dh_N"/>
    <property type="match status" value="1"/>
</dbReference>
<dbReference type="InterPro" id="IPR009100">
    <property type="entry name" value="AcylCoA_DH/oxidase_NM_dom_sf"/>
</dbReference>
<protein>
    <recommendedName>
        <fullName evidence="11">Acyl-CoA dehydrogenase</fullName>
    </recommendedName>
</protein>
<feature type="domain" description="Acyl-CoA oxidase/dehydrogenase middle" evidence="7">
    <location>
        <begin position="112"/>
        <end position="208"/>
    </location>
</feature>
<dbReference type="Gene3D" id="2.40.110.10">
    <property type="entry name" value="Butyryl-CoA Dehydrogenase, subunit A, domain 2"/>
    <property type="match status" value="1"/>
</dbReference>
<evidence type="ECO:0000256" key="4">
    <source>
        <dbReference type="ARBA" id="ARBA00022827"/>
    </source>
</evidence>
<evidence type="ECO:0000313" key="10">
    <source>
        <dbReference type="Proteomes" id="UP000076660"/>
    </source>
</evidence>
<name>A0A1W2LSL6_9PSEU</name>
<gene>
    <name evidence="9" type="ORF">AVR91_0220685</name>
</gene>
<evidence type="ECO:0000256" key="2">
    <source>
        <dbReference type="ARBA" id="ARBA00009347"/>
    </source>
</evidence>
<dbReference type="InterPro" id="IPR006091">
    <property type="entry name" value="Acyl-CoA_Oxase/DH_mid-dom"/>
</dbReference>
<dbReference type="GO" id="GO:0050660">
    <property type="term" value="F:flavin adenine dinucleotide binding"/>
    <property type="evidence" value="ECO:0007669"/>
    <property type="project" value="InterPro"/>
</dbReference>
<dbReference type="Pfam" id="PF02770">
    <property type="entry name" value="Acyl-CoA_dh_M"/>
    <property type="match status" value="1"/>
</dbReference>
<evidence type="ECO:0000256" key="3">
    <source>
        <dbReference type="ARBA" id="ARBA00022630"/>
    </source>
</evidence>
<dbReference type="RefSeq" id="WP_063274431.1">
    <property type="nucleotide sequence ID" value="NZ_LQMT02000020.1"/>
</dbReference>
<evidence type="ECO:0000256" key="5">
    <source>
        <dbReference type="RuleBase" id="RU362125"/>
    </source>
</evidence>
<organism evidence="9 10">
    <name type="scientific">Amycolatopsis keratiniphila subsp. keratiniphila</name>
    <dbReference type="NCBI Taxonomy" id="227715"/>
    <lineage>
        <taxon>Bacteria</taxon>
        <taxon>Bacillati</taxon>
        <taxon>Actinomycetota</taxon>
        <taxon>Actinomycetes</taxon>
        <taxon>Pseudonocardiales</taxon>
        <taxon>Pseudonocardiaceae</taxon>
        <taxon>Amycolatopsis</taxon>
        <taxon>Amycolatopsis japonica group</taxon>
    </lineage>
</organism>
<accession>A0A1W2LSL6</accession>
<dbReference type="InterPro" id="IPR036250">
    <property type="entry name" value="AcylCo_DH-like_C"/>
</dbReference>
<dbReference type="InterPro" id="IPR013786">
    <property type="entry name" value="AcylCoA_DH/ox_N"/>
</dbReference>
<comment type="caution">
    <text evidence="9">The sequence shown here is derived from an EMBL/GenBank/DDBJ whole genome shotgun (WGS) entry which is preliminary data.</text>
</comment>
<evidence type="ECO:0008006" key="11">
    <source>
        <dbReference type="Google" id="ProtNLM"/>
    </source>
</evidence>
<dbReference type="PANTHER" id="PTHR43884:SF37">
    <property type="entry name" value="ACYL-COA DEHYDROGENASE"/>
    <property type="match status" value="1"/>
</dbReference>